<dbReference type="GO" id="GO:0009055">
    <property type="term" value="F:electron transfer activity"/>
    <property type="evidence" value="ECO:0007669"/>
    <property type="project" value="InterPro"/>
</dbReference>
<reference evidence="11 12" key="1">
    <citation type="submission" date="2018-06" db="EMBL/GenBank/DDBJ databases">
        <title>The draft genome sequence of Crocinitomix sp. SM1701.</title>
        <authorList>
            <person name="Zhang X."/>
        </authorList>
    </citation>
    <scope>NUCLEOTIDE SEQUENCE [LARGE SCALE GENOMIC DNA]</scope>
    <source>
        <strain evidence="11 12">SM1701</strain>
    </source>
</reference>
<dbReference type="OrthoDB" id="9805202at2"/>
<feature type="domain" description="Cytochrome c" evidence="10">
    <location>
        <begin position="215"/>
        <end position="349"/>
    </location>
</feature>
<proteinExistence type="predicted"/>
<dbReference type="GO" id="GO:0020037">
    <property type="term" value="F:heme binding"/>
    <property type="evidence" value="ECO:0007669"/>
    <property type="project" value="InterPro"/>
</dbReference>
<dbReference type="Gene3D" id="1.10.760.10">
    <property type="entry name" value="Cytochrome c-like domain"/>
    <property type="match status" value="2"/>
</dbReference>
<dbReference type="GO" id="GO:0042597">
    <property type="term" value="C:periplasmic space"/>
    <property type="evidence" value="ECO:0007669"/>
    <property type="project" value="UniProtKB-SubCell"/>
</dbReference>
<dbReference type="InterPro" id="IPR009056">
    <property type="entry name" value="Cyt_c-like_dom"/>
</dbReference>
<accession>A0A2W1N0V1</accession>
<evidence type="ECO:0000259" key="10">
    <source>
        <dbReference type="PROSITE" id="PS51007"/>
    </source>
</evidence>
<organism evidence="11 12">
    <name type="scientific">Putridiphycobacter roseus</name>
    <dbReference type="NCBI Taxonomy" id="2219161"/>
    <lineage>
        <taxon>Bacteria</taxon>
        <taxon>Pseudomonadati</taxon>
        <taxon>Bacteroidota</taxon>
        <taxon>Flavobacteriia</taxon>
        <taxon>Flavobacteriales</taxon>
        <taxon>Crocinitomicaceae</taxon>
        <taxon>Putridiphycobacter</taxon>
    </lineage>
</organism>
<keyword evidence="6" id="KW-0560">Oxidoreductase</keyword>
<feature type="binding site" description="axial binding residue" evidence="9">
    <location>
        <position position="239"/>
    </location>
    <ligand>
        <name>heme c</name>
        <dbReference type="ChEBI" id="CHEBI:61717"/>
        <label>2</label>
    </ligand>
    <ligandPart>
        <name>Fe</name>
        <dbReference type="ChEBI" id="CHEBI:18248"/>
    </ligandPart>
</feature>
<feature type="binding site" description="covalent" evidence="8">
    <location>
        <position position="238"/>
    </location>
    <ligand>
        <name>heme c</name>
        <dbReference type="ChEBI" id="CHEBI:61717"/>
        <label>2</label>
    </ligand>
</feature>
<evidence type="ECO:0000256" key="8">
    <source>
        <dbReference type="PIRSR" id="PIRSR000294-1"/>
    </source>
</evidence>
<comment type="subcellular location">
    <subcellularLocation>
        <location evidence="1">Periplasm</location>
    </subcellularLocation>
</comment>
<comment type="caution">
    <text evidence="11">The sequence shown here is derived from an EMBL/GenBank/DDBJ whole genome shotgun (WGS) entry which is preliminary data.</text>
</comment>
<dbReference type="PANTHER" id="PTHR30600:SF10">
    <property type="entry name" value="BLL6722 PROTEIN"/>
    <property type="match status" value="1"/>
</dbReference>
<protein>
    <submittedName>
        <fullName evidence="11">Cytochrome-c peroxidase</fullName>
    </submittedName>
</protein>
<dbReference type="PROSITE" id="PS51007">
    <property type="entry name" value="CYTC"/>
    <property type="match status" value="2"/>
</dbReference>
<keyword evidence="2 8" id="KW-0349">Heme</keyword>
<feature type="binding site" description="axial binding residue" evidence="9">
    <location>
        <position position="85"/>
    </location>
    <ligand>
        <name>heme c</name>
        <dbReference type="ChEBI" id="CHEBI:61717"/>
        <label>1</label>
    </ligand>
    <ligandPart>
        <name>Fe</name>
        <dbReference type="ChEBI" id="CHEBI:18248"/>
    </ligandPart>
</feature>
<sequence length="362" mass="40084">MLKFIFILGFLVLFFHSCRKDFTPSVNGGITPYIIDYPTVLKNRIGPMKIPVDNPMTVQGVELGRKLFYDNILSGNQTQACATCHAPNSSFGDNEKFSTGINGELGNRNSMPLINLGWADEYFWDGRSKTLELQALEPVINPIEMHETWPNAVAKLQASATYPTLFEKAFNTNIIDSVLVAKALAQFQRTLLSGDAPFDRYFRGEPTGYSHADDQNMIKGYYVFLADAVSGGGDCAHCHGDETNPLFTDNLFHNNGLDEMFTDLGLGAVTGNPNDNGKFKTPTLRNLLFSAPYMHDGRFQTLDQVIDHYSFGLKNSATIDPLMKNVANGGVQLNSENRALLMAFLISLTDSSFITNPYFQAP</sequence>
<evidence type="ECO:0000256" key="3">
    <source>
        <dbReference type="ARBA" id="ARBA00022723"/>
    </source>
</evidence>
<feature type="binding site" description="covalent" evidence="8">
    <location>
        <position position="235"/>
    </location>
    <ligand>
        <name>heme c</name>
        <dbReference type="ChEBI" id="CHEBI:61717"/>
        <label>2</label>
    </ligand>
</feature>
<evidence type="ECO:0000313" key="12">
    <source>
        <dbReference type="Proteomes" id="UP000249248"/>
    </source>
</evidence>
<evidence type="ECO:0000256" key="4">
    <source>
        <dbReference type="ARBA" id="ARBA00022729"/>
    </source>
</evidence>
<keyword evidence="11" id="KW-0575">Peroxidase</keyword>
<dbReference type="PANTHER" id="PTHR30600">
    <property type="entry name" value="CYTOCHROME C PEROXIDASE-RELATED"/>
    <property type="match status" value="1"/>
</dbReference>
<dbReference type="GO" id="GO:0004130">
    <property type="term" value="F:cytochrome-c peroxidase activity"/>
    <property type="evidence" value="ECO:0007669"/>
    <property type="project" value="TreeGrafter"/>
</dbReference>
<comment type="PTM">
    <text evidence="8">Binds 2 heme groups per subunit.</text>
</comment>
<dbReference type="InterPro" id="IPR036909">
    <property type="entry name" value="Cyt_c-like_dom_sf"/>
</dbReference>
<evidence type="ECO:0000256" key="1">
    <source>
        <dbReference type="ARBA" id="ARBA00004418"/>
    </source>
</evidence>
<dbReference type="SUPFAM" id="SSF46626">
    <property type="entry name" value="Cytochrome c"/>
    <property type="match status" value="2"/>
</dbReference>
<dbReference type="InterPro" id="IPR051395">
    <property type="entry name" value="Cytochrome_c_Peroxidase/MauG"/>
</dbReference>
<feature type="binding site" description="covalent" evidence="8">
    <location>
        <position position="81"/>
    </location>
    <ligand>
        <name>heme c</name>
        <dbReference type="ChEBI" id="CHEBI:61717"/>
        <label>1</label>
    </ligand>
</feature>
<name>A0A2W1N0V1_9FLAO</name>
<dbReference type="PIRSF" id="PIRSF000294">
    <property type="entry name" value="Cytochrome-c_peroxidase"/>
    <property type="match status" value="1"/>
</dbReference>
<evidence type="ECO:0000256" key="6">
    <source>
        <dbReference type="ARBA" id="ARBA00023002"/>
    </source>
</evidence>
<gene>
    <name evidence="11" type="ORF">DNU06_12110</name>
</gene>
<evidence type="ECO:0000313" key="11">
    <source>
        <dbReference type="EMBL" id="PZE16591.1"/>
    </source>
</evidence>
<dbReference type="InterPro" id="IPR004852">
    <property type="entry name" value="Di-haem_cyt_c_peroxidsae"/>
</dbReference>
<feature type="binding site" description="covalent" evidence="8">
    <location>
        <position position="84"/>
    </location>
    <ligand>
        <name>heme c</name>
        <dbReference type="ChEBI" id="CHEBI:61717"/>
        <label>1</label>
    </ligand>
</feature>
<dbReference type="Pfam" id="PF03150">
    <property type="entry name" value="CCP_MauG"/>
    <property type="match status" value="1"/>
</dbReference>
<dbReference type="GO" id="GO:0046872">
    <property type="term" value="F:metal ion binding"/>
    <property type="evidence" value="ECO:0007669"/>
    <property type="project" value="UniProtKB-KW"/>
</dbReference>
<keyword evidence="4" id="KW-0732">Signal</keyword>
<keyword evidence="5" id="KW-0574">Periplasm</keyword>
<dbReference type="InterPro" id="IPR026259">
    <property type="entry name" value="MauG/Cytc_peroxidase"/>
</dbReference>
<keyword evidence="12" id="KW-1185">Reference proteome</keyword>
<evidence type="ECO:0000256" key="2">
    <source>
        <dbReference type="ARBA" id="ARBA00022617"/>
    </source>
</evidence>
<evidence type="ECO:0000256" key="7">
    <source>
        <dbReference type="ARBA" id="ARBA00023004"/>
    </source>
</evidence>
<evidence type="ECO:0000256" key="5">
    <source>
        <dbReference type="ARBA" id="ARBA00022764"/>
    </source>
</evidence>
<dbReference type="EMBL" id="QKSB01000007">
    <property type="protein sequence ID" value="PZE16591.1"/>
    <property type="molecule type" value="Genomic_DNA"/>
</dbReference>
<keyword evidence="3 9" id="KW-0479">Metal-binding</keyword>
<evidence type="ECO:0000256" key="9">
    <source>
        <dbReference type="PIRSR" id="PIRSR000294-2"/>
    </source>
</evidence>
<dbReference type="Proteomes" id="UP000249248">
    <property type="component" value="Unassembled WGS sequence"/>
</dbReference>
<comment type="cofactor">
    <cofactor evidence="8">
        <name>heme</name>
        <dbReference type="ChEBI" id="CHEBI:30413"/>
    </cofactor>
    <text evidence="8">Binds 2 heme groups.</text>
</comment>
<keyword evidence="7 9" id="KW-0408">Iron</keyword>
<feature type="domain" description="Cytochrome c" evidence="10">
    <location>
        <begin position="59"/>
        <end position="160"/>
    </location>
</feature>
<dbReference type="RefSeq" id="WP_111063607.1">
    <property type="nucleotide sequence ID" value="NZ_JBHUCU010000017.1"/>
</dbReference>
<dbReference type="AlphaFoldDB" id="A0A2W1N0V1"/>